<dbReference type="PANTHER" id="PTHR11645">
    <property type="entry name" value="PYRROLINE-5-CARBOXYLATE REDUCTASE"/>
    <property type="match status" value="1"/>
</dbReference>
<dbReference type="Gene3D" id="3.40.50.720">
    <property type="entry name" value="NAD(P)-binding Rossmann-like Domain"/>
    <property type="match status" value="1"/>
</dbReference>
<dbReference type="EC" id="1.5.1.2" evidence="3"/>
<keyword evidence="6" id="KW-1185">Reference proteome</keyword>
<comment type="catalytic activity">
    <reaction evidence="3">
        <text>L-proline + NAD(+) = (S)-1-pyrroline-5-carboxylate + NADH + 2 H(+)</text>
        <dbReference type="Rhea" id="RHEA:14105"/>
        <dbReference type="ChEBI" id="CHEBI:15378"/>
        <dbReference type="ChEBI" id="CHEBI:17388"/>
        <dbReference type="ChEBI" id="CHEBI:57540"/>
        <dbReference type="ChEBI" id="CHEBI:57945"/>
        <dbReference type="ChEBI" id="CHEBI:60039"/>
        <dbReference type="EC" id="1.5.1.2"/>
    </reaction>
</comment>
<comment type="pathway">
    <text evidence="3">Amino-acid biosynthesis; L-proline biosynthesis; L-proline from L-glutamate 5-semialdehyde: step 1/1.</text>
</comment>
<name>A0A238KZH3_9RHOB</name>
<dbReference type="HAMAP" id="MF_01925">
    <property type="entry name" value="P5C_reductase"/>
    <property type="match status" value="1"/>
</dbReference>
<protein>
    <recommendedName>
        <fullName evidence="3">Pyrroline-5-carboxylate reductase</fullName>
        <shortName evidence="3">P5C reductase</shortName>
        <shortName evidence="3">P5CR</shortName>
        <ecNumber evidence="3">1.5.1.2</ecNumber>
    </recommendedName>
    <alternativeName>
        <fullName evidence="3">PCA reductase</fullName>
    </alternativeName>
</protein>
<gene>
    <name evidence="5" type="primary">proC_2</name>
    <name evidence="3" type="synonym">proC</name>
    <name evidence="5" type="ORF">MAA8898_03889</name>
</gene>
<dbReference type="OrthoDB" id="8418678at2"/>
<keyword evidence="3" id="KW-0028">Amino-acid biosynthesis</keyword>
<comment type="catalytic activity">
    <reaction evidence="3">
        <text>L-proline + NADP(+) = (S)-1-pyrroline-5-carboxylate + NADPH + 2 H(+)</text>
        <dbReference type="Rhea" id="RHEA:14109"/>
        <dbReference type="ChEBI" id="CHEBI:15378"/>
        <dbReference type="ChEBI" id="CHEBI:17388"/>
        <dbReference type="ChEBI" id="CHEBI:57783"/>
        <dbReference type="ChEBI" id="CHEBI:58349"/>
        <dbReference type="ChEBI" id="CHEBI:60039"/>
        <dbReference type="EC" id="1.5.1.2"/>
    </reaction>
</comment>
<comment type="similarity">
    <text evidence="1 3">Belongs to the pyrroline-5-carboxylate reductase family.</text>
</comment>
<sequence>MTWRMALVGATGWLGRSIGPSLLRHGVVRAGMLTCVSRSGASPLYDAWPGVRWRSEVGPAEVVILSVRPQQFREADFDCSGALVLSLMAGVSCAEIAERTGARVVVRTMPNAAVEIERSYSPWFCPQVLGDQDRARVTAILTAIGTTDELAREADLDVITALSGAGPAWPALLAAALYEAGKAGGLSAEVAGHAAEAVVCAASDLLAGRVAQAGALVQEFIDYRGTTAAAMLAARAGGFDAAIAAGVAAGTAKARDLSS</sequence>
<evidence type="ECO:0000256" key="2">
    <source>
        <dbReference type="ARBA" id="ARBA00023002"/>
    </source>
</evidence>
<dbReference type="GO" id="GO:0055129">
    <property type="term" value="P:L-proline biosynthetic process"/>
    <property type="evidence" value="ECO:0007669"/>
    <property type="project" value="UniProtKB-UniRule"/>
</dbReference>
<dbReference type="SUPFAM" id="SSF51735">
    <property type="entry name" value="NAD(P)-binding Rossmann-fold domains"/>
    <property type="match status" value="1"/>
</dbReference>
<dbReference type="InterPro" id="IPR036291">
    <property type="entry name" value="NAD(P)-bd_dom_sf"/>
</dbReference>
<dbReference type="GO" id="GO:0005737">
    <property type="term" value="C:cytoplasm"/>
    <property type="evidence" value="ECO:0007669"/>
    <property type="project" value="UniProtKB-SubCell"/>
</dbReference>
<evidence type="ECO:0000313" key="5">
    <source>
        <dbReference type="EMBL" id="SMX48169.1"/>
    </source>
</evidence>
<dbReference type="AlphaFoldDB" id="A0A238KZH3"/>
<keyword evidence="3" id="KW-0641">Proline biosynthesis</keyword>
<dbReference type="PANTHER" id="PTHR11645:SF0">
    <property type="entry name" value="PYRROLINE-5-CARBOXYLATE REDUCTASE 3"/>
    <property type="match status" value="1"/>
</dbReference>
<dbReference type="InterPro" id="IPR000304">
    <property type="entry name" value="Pyrroline-COOH_reductase"/>
</dbReference>
<reference evidence="5 6" key="1">
    <citation type="submission" date="2017-05" db="EMBL/GenBank/DDBJ databases">
        <authorList>
            <person name="Song R."/>
            <person name="Chenine A.L."/>
            <person name="Ruprecht R.M."/>
        </authorList>
    </citation>
    <scope>NUCLEOTIDE SEQUENCE [LARGE SCALE GENOMIC DNA]</scope>
    <source>
        <strain evidence="5 6">CECT 8898</strain>
    </source>
</reference>
<dbReference type="Pfam" id="PF14748">
    <property type="entry name" value="P5CR_dimer"/>
    <property type="match status" value="1"/>
</dbReference>
<evidence type="ECO:0000259" key="4">
    <source>
        <dbReference type="Pfam" id="PF14748"/>
    </source>
</evidence>
<comment type="subcellular location">
    <subcellularLocation>
        <location evidence="3">Cytoplasm</location>
    </subcellularLocation>
</comment>
<accession>A0A238KZH3</accession>
<evidence type="ECO:0000256" key="3">
    <source>
        <dbReference type="HAMAP-Rule" id="MF_01925"/>
    </source>
</evidence>
<dbReference type="EMBL" id="FXYF01000012">
    <property type="protein sequence ID" value="SMX48169.1"/>
    <property type="molecule type" value="Genomic_DNA"/>
</dbReference>
<proteinExistence type="inferred from homology"/>
<dbReference type="InterPro" id="IPR029036">
    <property type="entry name" value="P5CR_dimer"/>
</dbReference>
<feature type="domain" description="Pyrroline-5-carboxylate reductase dimerisation" evidence="4">
    <location>
        <begin position="153"/>
        <end position="256"/>
    </location>
</feature>
<keyword evidence="3" id="KW-0521">NADP</keyword>
<dbReference type="InterPro" id="IPR008927">
    <property type="entry name" value="6-PGluconate_DH-like_C_sf"/>
</dbReference>
<dbReference type="RefSeq" id="WP_094022657.1">
    <property type="nucleotide sequence ID" value="NZ_FXYF01000012.1"/>
</dbReference>
<evidence type="ECO:0000313" key="6">
    <source>
        <dbReference type="Proteomes" id="UP000207598"/>
    </source>
</evidence>
<comment type="function">
    <text evidence="3">Catalyzes the reduction of 1-pyrroline-5-carboxylate (PCA) to L-proline.</text>
</comment>
<dbReference type="Proteomes" id="UP000207598">
    <property type="component" value="Unassembled WGS sequence"/>
</dbReference>
<keyword evidence="2 3" id="KW-0560">Oxidoreductase</keyword>
<dbReference type="SUPFAM" id="SSF48179">
    <property type="entry name" value="6-phosphogluconate dehydrogenase C-terminal domain-like"/>
    <property type="match status" value="1"/>
</dbReference>
<dbReference type="UniPathway" id="UPA00098">
    <property type="reaction ID" value="UER00361"/>
</dbReference>
<organism evidence="5 6">
    <name type="scientific">Maliponia aquimaris</name>
    <dbReference type="NCBI Taxonomy" id="1673631"/>
    <lineage>
        <taxon>Bacteria</taxon>
        <taxon>Pseudomonadati</taxon>
        <taxon>Pseudomonadota</taxon>
        <taxon>Alphaproteobacteria</taxon>
        <taxon>Rhodobacterales</taxon>
        <taxon>Paracoccaceae</taxon>
        <taxon>Maliponia</taxon>
    </lineage>
</organism>
<keyword evidence="3" id="KW-0963">Cytoplasm</keyword>
<dbReference type="GO" id="GO:0004735">
    <property type="term" value="F:pyrroline-5-carboxylate reductase activity"/>
    <property type="evidence" value="ECO:0007669"/>
    <property type="project" value="UniProtKB-UniRule"/>
</dbReference>
<evidence type="ECO:0000256" key="1">
    <source>
        <dbReference type="ARBA" id="ARBA00005525"/>
    </source>
</evidence>
<dbReference type="Gene3D" id="1.10.3730.10">
    <property type="entry name" value="ProC C-terminal domain-like"/>
    <property type="match status" value="1"/>
</dbReference>